<sequence length="196" mass="22949">MIPIKNYLYPLLILLAASMWIPCHAQKKYEREYAIRQSAVPEKAVEFVRSVFKKEKIHWYGEESLKETTIEAKLKSGGKHYSIEFDKSGEIQDVELLSRFSRIDAETRETIHKKLEKEFTKYKVVKTQIQYKGSKSDLKKAMQSDKVPDDVEIHYELILNAVRKKAMNYFEVLCNQKGSVISIHEVVQRNSDNLIY</sequence>
<evidence type="ECO:0008006" key="3">
    <source>
        <dbReference type="Google" id="ProtNLM"/>
    </source>
</evidence>
<evidence type="ECO:0000313" key="1">
    <source>
        <dbReference type="EMBL" id="KAA6437001.1"/>
    </source>
</evidence>
<organism evidence="1 2">
    <name type="scientific">Dyadobacter flavalbus</name>
    <dbReference type="NCBI Taxonomy" id="2579942"/>
    <lineage>
        <taxon>Bacteria</taxon>
        <taxon>Pseudomonadati</taxon>
        <taxon>Bacteroidota</taxon>
        <taxon>Cytophagia</taxon>
        <taxon>Cytophagales</taxon>
        <taxon>Spirosomataceae</taxon>
        <taxon>Dyadobacter</taxon>
    </lineage>
</organism>
<dbReference type="OrthoDB" id="943438at2"/>
<evidence type="ECO:0000313" key="2">
    <source>
        <dbReference type="Proteomes" id="UP000323994"/>
    </source>
</evidence>
<proteinExistence type="predicted"/>
<gene>
    <name evidence="1" type="ORF">FEM33_19965</name>
</gene>
<dbReference type="Proteomes" id="UP000323994">
    <property type="component" value="Unassembled WGS sequence"/>
</dbReference>
<dbReference type="EMBL" id="VBSN01000059">
    <property type="protein sequence ID" value="KAA6437001.1"/>
    <property type="molecule type" value="Genomic_DNA"/>
</dbReference>
<dbReference type="RefSeq" id="WP_139013760.1">
    <property type="nucleotide sequence ID" value="NZ_VBSN01000059.1"/>
</dbReference>
<comment type="caution">
    <text evidence="1">The sequence shown here is derived from an EMBL/GenBank/DDBJ whole genome shotgun (WGS) entry which is preliminary data.</text>
</comment>
<dbReference type="SUPFAM" id="SSF160574">
    <property type="entry name" value="BT0923-like"/>
    <property type="match status" value="1"/>
</dbReference>
<keyword evidence="2" id="KW-1185">Reference proteome</keyword>
<accession>A0A5M8QP47</accession>
<dbReference type="Gene3D" id="3.40.1420.30">
    <property type="match status" value="1"/>
</dbReference>
<reference evidence="1 2" key="1">
    <citation type="submission" date="2019-05" db="EMBL/GenBank/DDBJ databases">
        <authorList>
            <person name="Qu J.-H."/>
        </authorList>
    </citation>
    <scope>NUCLEOTIDE SEQUENCE [LARGE SCALE GENOMIC DNA]</scope>
    <source>
        <strain evidence="1 2">NS28</strain>
    </source>
</reference>
<dbReference type="AlphaFoldDB" id="A0A5M8QP47"/>
<protein>
    <recommendedName>
        <fullName evidence="3">PepSY domain-containing protein</fullName>
    </recommendedName>
</protein>
<name>A0A5M8QP47_9BACT</name>